<feature type="transmembrane region" description="Helical" evidence="1">
    <location>
        <begin position="43"/>
        <end position="62"/>
    </location>
</feature>
<sequence>MKQRDLPSNRKASFIWILVSAIPFDIGSVIAILWVLSSTNKNKAYSLLYLIPVIGPIISYVLTESKDEYLSSMAGWVFLGQILGGIILEVLIAL</sequence>
<reference evidence="2 3" key="1">
    <citation type="journal article" date="2017" name="Nat. Commun.">
        <title>'ARMAN' archaea depend on association with euryarchaeal host in culture and in situ.</title>
        <authorList>
            <person name="Golyshina O."/>
            <person name="Toshchakov S."/>
            <person name="Makarova K."/>
            <person name="Gavrilov S."/>
            <person name="Korzhenkov A."/>
            <person name="La Cono V."/>
            <person name="Arcadi E."/>
            <person name="Nechitaylo T."/>
            <person name="Ferrer M."/>
            <person name="Kublanov I."/>
            <person name="Wolf Y."/>
            <person name="Yakimov M."/>
            <person name="Golyshin P."/>
            <person name="Slesarev A."/>
            <person name="Kozyavkin S."/>
        </authorList>
    </citation>
    <scope>NUCLEOTIDE SEQUENCE [LARGE SCALE GENOMIC DNA]</scope>
    <source>
        <strain evidence="2 3">Mia14</strain>
    </source>
</reference>
<evidence type="ECO:0000313" key="2">
    <source>
        <dbReference type="EMBL" id="ASI13623.1"/>
    </source>
</evidence>
<keyword evidence="1" id="KW-1133">Transmembrane helix</keyword>
<protein>
    <submittedName>
        <fullName evidence="2">Multipass membrane protein</fullName>
    </submittedName>
</protein>
<dbReference type="RefSeq" id="WP_088819785.1">
    <property type="nucleotide sequence ID" value="NZ_CP019964.1"/>
</dbReference>
<feature type="transmembrane region" description="Helical" evidence="1">
    <location>
        <begin position="74"/>
        <end position="93"/>
    </location>
</feature>
<name>A0A218NMD6_9ARCH</name>
<keyword evidence="1" id="KW-0812">Transmembrane</keyword>
<proteinExistence type="predicted"/>
<dbReference type="KEGG" id="marh:Mia14_0293"/>
<dbReference type="GeneID" id="33313850"/>
<keyword evidence="1" id="KW-0472">Membrane</keyword>
<evidence type="ECO:0000256" key="1">
    <source>
        <dbReference type="SAM" id="Phobius"/>
    </source>
</evidence>
<organism evidence="2 3">
    <name type="scientific">Candidatus Mancarchaeum acidiphilum</name>
    <dbReference type="NCBI Taxonomy" id="1920749"/>
    <lineage>
        <taxon>Archaea</taxon>
        <taxon>Candidatus Micrarchaeota</taxon>
        <taxon>Candidatus Mancarchaeum</taxon>
    </lineage>
</organism>
<dbReference type="EMBL" id="CP019964">
    <property type="protein sequence ID" value="ASI13623.1"/>
    <property type="molecule type" value="Genomic_DNA"/>
</dbReference>
<accession>A0A218NMD6</accession>
<gene>
    <name evidence="2" type="ORF">Mia14_0293</name>
</gene>
<evidence type="ECO:0000313" key="3">
    <source>
        <dbReference type="Proteomes" id="UP000197679"/>
    </source>
</evidence>
<dbReference type="AlphaFoldDB" id="A0A218NMD6"/>
<feature type="transmembrane region" description="Helical" evidence="1">
    <location>
        <begin position="12"/>
        <end position="37"/>
    </location>
</feature>
<dbReference type="Proteomes" id="UP000197679">
    <property type="component" value="Chromosome"/>
</dbReference>
<keyword evidence="3" id="KW-1185">Reference proteome</keyword>